<keyword evidence="4" id="KW-1185">Reference proteome</keyword>
<dbReference type="Pfam" id="PF10647">
    <property type="entry name" value="Gmad1"/>
    <property type="match status" value="1"/>
</dbReference>
<dbReference type="Pfam" id="PF25976">
    <property type="entry name" value="LpqB_N"/>
    <property type="match status" value="1"/>
</dbReference>
<gene>
    <name evidence="3" type="ORF">WDU96_12685</name>
</gene>
<dbReference type="InterPro" id="IPR059026">
    <property type="entry name" value="LpqB_N"/>
</dbReference>
<feature type="domain" description="GerMN" evidence="2">
    <location>
        <begin position="205"/>
        <end position="294"/>
    </location>
</feature>
<proteinExistence type="predicted"/>
<reference evidence="3 4" key="1">
    <citation type="submission" date="2024-02" db="EMBL/GenBank/DDBJ databases">
        <authorList>
            <person name="Saticioglu I.B."/>
        </authorList>
    </citation>
    <scope>NUCLEOTIDE SEQUENCE [LARGE SCALE GENOMIC DNA]</scope>
    <source>
        <strain evidence="3 4">Mu-86</strain>
    </source>
</reference>
<evidence type="ECO:0000313" key="3">
    <source>
        <dbReference type="EMBL" id="MEJ1156457.1"/>
    </source>
</evidence>
<feature type="chain" id="PRO_5046081013" evidence="1">
    <location>
        <begin position="22"/>
        <end position="561"/>
    </location>
</feature>
<comment type="caution">
    <text evidence="3">The sequence shown here is derived from an EMBL/GenBank/DDBJ whole genome shotgun (WGS) entry which is preliminary data.</text>
</comment>
<keyword evidence="1" id="KW-0732">Signal</keyword>
<dbReference type="InterPro" id="IPR018910">
    <property type="entry name" value="LpqB_C"/>
</dbReference>
<dbReference type="SMART" id="SM00909">
    <property type="entry name" value="Germane"/>
    <property type="match status" value="1"/>
</dbReference>
<evidence type="ECO:0000256" key="1">
    <source>
        <dbReference type="SAM" id="SignalP"/>
    </source>
</evidence>
<dbReference type="SUPFAM" id="SSF69322">
    <property type="entry name" value="Tricorn protease domain 2"/>
    <property type="match status" value="1"/>
</dbReference>
<dbReference type="Proteomes" id="UP001368654">
    <property type="component" value="Unassembled WGS sequence"/>
</dbReference>
<dbReference type="PROSITE" id="PS51257">
    <property type="entry name" value="PROKAR_LIPOPROTEIN"/>
    <property type="match status" value="1"/>
</dbReference>
<sequence>MTRLRSILTLVLAMCMSIALAACSGLPTSSPVQEGLEPESATGVQDFSFLPDLPQPGASPAEIVEGFIRAGSGPGALGRWDRAREFLAPEFAEVWRPDTGVTIDSPGDRVYATDDDGSITVSVVAVATVDDKGSYQRAEVGPTDLPFTLEQQEDGEWRITSARDGVVLDRDIFPSVFHEYAVAYFDPSWQYLVPDVRWFPISNAATRVADALVNKARSTWLEDSVVTAFPENVTMLASVPVIDGVAEIDLSDQALDADSTALDRMLTQLEASLATAGATSVSLTVGSSPIAAEAVATRSTRIAAAPLVLTDDGFGFLSGESFEPIPGLSTAVVDAAPTAIQVSADRQLAAVTQADGAVARVGADGSNLVIDERADLVDPTIDPFGVVWTVPEDSPSDVHAVNRDGSVVTIDEAWPDASTISAMAISRDGTRMAAIVMSGERQMVWVAGVTRSADRQPARLGAPITIGAVAGSGVNITWLDDTTVAALSSSDDTSSVLEQVIGGPSAVTSAAEGMTSIAGGATAATLRLHGADEAVYSKRGTNWEQTATGVIVLATQQGVPQ</sequence>
<dbReference type="RefSeq" id="WP_337338885.1">
    <property type="nucleotide sequence ID" value="NZ_JBBDGL010000004.1"/>
</dbReference>
<feature type="signal peptide" evidence="1">
    <location>
        <begin position="1"/>
        <end position="21"/>
    </location>
</feature>
<dbReference type="EMBL" id="JBBDGL010000004">
    <property type="protein sequence ID" value="MEJ1156457.1"/>
    <property type="molecule type" value="Genomic_DNA"/>
</dbReference>
<evidence type="ECO:0000313" key="4">
    <source>
        <dbReference type="Proteomes" id="UP001368654"/>
    </source>
</evidence>
<dbReference type="InterPro" id="IPR019606">
    <property type="entry name" value="GerMN"/>
</dbReference>
<protein>
    <submittedName>
        <fullName evidence="3">LpqB family beta-propeller domain-containing protein</fullName>
    </submittedName>
</protein>
<organism evidence="3 4">
    <name type="scientific">Microbacterium marmarense</name>
    <dbReference type="NCBI Taxonomy" id="3122051"/>
    <lineage>
        <taxon>Bacteria</taxon>
        <taxon>Bacillati</taxon>
        <taxon>Actinomycetota</taxon>
        <taxon>Actinomycetes</taxon>
        <taxon>Micrococcales</taxon>
        <taxon>Microbacteriaceae</taxon>
        <taxon>Microbacterium</taxon>
    </lineage>
</organism>
<accession>A0ABU8LW22</accession>
<name>A0ABU8LW22_9MICO</name>
<evidence type="ECO:0000259" key="2">
    <source>
        <dbReference type="SMART" id="SM00909"/>
    </source>
</evidence>
<dbReference type="Pfam" id="PF10646">
    <property type="entry name" value="Germane"/>
    <property type="match status" value="1"/>
</dbReference>